<dbReference type="CDD" id="cd07043">
    <property type="entry name" value="STAS_anti-anti-sigma_factors"/>
    <property type="match status" value="1"/>
</dbReference>
<evidence type="ECO:0000256" key="1">
    <source>
        <dbReference type="ARBA" id="ARBA00009013"/>
    </source>
</evidence>
<dbReference type="SUPFAM" id="SSF52091">
    <property type="entry name" value="SpoIIaa-like"/>
    <property type="match status" value="1"/>
</dbReference>
<comment type="caution">
    <text evidence="4">The sequence shown here is derived from an EMBL/GenBank/DDBJ whole genome shotgun (WGS) entry which is preliminary data.</text>
</comment>
<evidence type="ECO:0000313" key="5">
    <source>
        <dbReference type="Proteomes" id="UP001500897"/>
    </source>
</evidence>
<sequence length="128" mass="13257">MTAMTDHIAGPPGTTVLPLRGDLDHDNQRELAAEVDAAIARTTGALVLDVSTVTFADSSALRTLVLAQQRMEAADGALVLLGPLGPALRRLLEITATDGYFTVADTLPLALAAAAELLRRDPRAAGTG</sequence>
<dbReference type="NCBIfam" id="TIGR00377">
    <property type="entry name" value="ant_ant_sig"/>
    <property type="match status" value="1"/>
</dbReference>
<organism evidence="4 5">
    <name type="scientific">Kitasatospora saccharophila</name>
    <dbReference type="NCBI Taxonomy" id="407973"/>
    <lineage>
        <taxon>Bacteria</taxon>
        <taxon>Bacillati</taxon>
        <taxon>Actinomycetota</taxon>
        <taxon>Actinomycetes</taxon>
        <taxon>Kitasatosporales</taxon>
        <taxon>Streptomycetaceae</taxon>
        <taxon>Kitasatospora</taxon>
    </lineage>
</organism>
<dbReference type="Proteomes" id="UP001500897">
    <property type="component" value="Unassembled WGS sequence"/>
</dbReference>
<dbReference type="EMBL" id="BAAANS010000004">
    <property type="protein sequence ID" value="GAA2087897.1"/>
    <property type="molecule type" value="Genomic_DNA"/>
</dbReference>
<dbReference type="InterPro" id="IPR036513">
    <property type="entry name" value="STAS_dom_sf"/>
</dbReference>
<evidence type="ECO:0000256" key="2">
    <source>
        <dbReference type="RuleBase" id="RU003749"/>
    </source>
</evidence>
<keyword evidence="5" id="KW-1185">Reference proteome</keyword>
<comment type="similarity">
    <text evidence="1 2">Belongs to the anti-sigma-factor antagonist family.</text>
</comment>
<dbReference type="PROSITE" id="PS50801">
    <property type="entry name" value="STAS"/>
    <property type="match status" value="1"/>
</dbReference>
<evidence type="ECO:0000313" key="4">
    <source>
        <dbReference type="EMBL" id="GAA2087897.1"/>
    </source>
</evidence>
<dbReference type="PANTHER" id="PTHR33495">
    <property type="entry name" value="ANTI-SIGMA FACTOR ANTAGONIST TM_1081-RELATED-RELATED"/>
    <property type="match status" value="1"/>
</dbReference>
<accession>A0ABN2WBN8</accession>
<name>A0ABN2WBN8_9ACTN</name>
<dbReference type="Pfam" id="PF01740">
    <property type="entry name" value="STAS"/>
    <property type="match status" value="1"/>
</dbReference>
<dbReference type="PANTHER" id="PTHR33495:SF2">
    <property type="entry name" value="ANTI-SIGMA FACTOR ANTAGONIST TM_1081-RELATED"/>
    <property type="match status" value="1"/>
</dbReference>
<dbReference type="Gene3D" id="3.30.750.24">
    <property type="entry name" value="STAS domain"/>
    <property type="match status" value="1"/>
</dbReference>
<gene>
    <name evidence="4" type="ORF">GCM10009759_09640</name>
</gene>
<feature type="domain" description="STAS" evidence="3">
    <location>
        <begin position="4"/>
        <end position="114"/>
    </location>
</feature>
<evidence type="ECO:0000259" key="3">
    <source>
        <dbReference type="PROSITE" id="PS50801"/>
    </source>
</evidence>
<dbReference type="InterPro" id="IPR003658">
    <property type="entry name" value="Anti-sigma_ant"/>
</dbReference>
<dbReference type="InterPro" id="IPR002645">
    <property type="entry name" value="STAS_dom"/>
</dbReference>
<protein>
    <recommendedName>
        <fullName evidence="2">Anti-sigma factor antagonist</fullName>
    </recommendedName>
</protein>
<proteinExistence type="inferred from homology"/>
<reference evidence="4 5" key="1">
    <citation type="journal article" date="2019" name="Int. J. Syst. Evol. Microbiol.">
        <title>The Global Catalogue of Microorganisms (GCM) 10K type strain sequencing project: providing services to taxonomists for standard genome sequencing and annotation.</title>
        <authorList>
            <consortium name="The Broad Institute Genomics Platform"/>
            <consortium name="The Broad Institute Genome Sequencing Center for Infectious Disease"/>
            <person name="Wu L."/>
            <person name="Ma J."/>
        </authorList>
    </citation>
    <scope>NUCLEOTIDE SEQUENCE [LARGE SCALE GENOMIC DNA]</scope>
    <source>
        <strain evidence="4 5">JCM 14559</strain>
    </source>
</reference>